<evidence type="ECO:0000256" key="3">
    <source>
        <dbReference type="ARBA" id="ARBA00012584"/>
    </source>
</evidence>
<protein>
    <recommendedName>
        <fullName evidence="10">L-threonylcarbamoyladenylate synthase</fullName>
        <ecNumber evidence="3">2.7.7.87</ecNumber>
    </recommendedName>
    <alternativeName>
        <fullName evidence="10">L-threonylcarbamoyladenylate synthase</fullName>
    </alternativeName>
</protein>
<dbReference type="SUPFAM" id="SSF55821">
    <property type="entry name" value="YrdC/RibB"/>
    <property type="match status" value="1"/>
</dbReference>
<evidence type="ECO:0000256" key="12">
    <source>
        <dbReference type="SAM" id="MobiDB-lite"/>
    </source>
</evidence>
<evidence type="ECO:0000256" key="2">
    <source>
        <dbReference type="ARBA" id="ARBA00007663"/>
    </source>
</evidence>
<reference evidence="14 15" key="1">
    <citation type="submission" date="2021-05" db="EMBL/GenBank/DDBJ databases">
        <title>Novel species in genus Cellulomonas.</title>
        <authorList>
            <person name="Zhang G."/>
        </authorList>
    </citation>
    <scope>NUCLEOTIDE SEQUENCE [LARGE SCALE GENOMIC DNA]</scope>
    <source>
        <strain evidence="15">zg-ZUI222</strain>
    </source>
</reference>
<evidence type="ECO:0000259" key="13">
    <source>
        <dbReference type="PROSITE" id="PS51163"/>
    </source>
</evidence>
<dbReference type="PROSITE" id="PS51163">
    <property type="entry name" value="YRDC"/>
    <property type="match status" value="1"/>
</dbReference>
<sequence length="242" mass="24392">MSLIRIKDATDPATWGPAIDEAVNAVGRGELVVLPTDTVYGIGADAFDPRAVQALLDAKGRGRQMPPPVLIPDVRTLDGLATDVPDGVRALAEAFWPGGLTVILRAQPSLAWDLGETNGTVALRMPDHPVALALLRRTGPLAVSSANLTGHPAATTAVEAYRQLGAKVPVFLDGGTSPGGVASTIVDATGDVLRIVRLGALDVATLATVAPVMAPPPPDRPGPAADGAAADGAAATPGAPAP</sequence>
<dbReference type="NCBIfam" id="TIGR00057">
    <property type="entry name" value="L-threonylcarbamoyladenylate synthase"/>
    <property type="match status" value="1"/>
</dbReference>
<keyword evidence="15" id="KW-1185">Reference proteome</keyword>
<gene>
    <name evidence="14" type="ORF">KG103_05550</name>
</gene>
<dbReference type="Pfam" id="PF01300">
    <property type="entry name" value="Sua5_yciO_yrdC"/>
    <property type="match status" value="1"/>
</dbReference>
<dbReference type="RefSeq" id="WP_207341668.1">
    <property type="nucleotide sequence ID" value="NZ_CP074405.1"/>
</dbReference>
<name>A0ABX8D7C8_9CELL</name>
<dbReference type="EMBL" id="CP074405">
    <property type="protein sequence ID" value="QVI63351.1"/>
    <property type="molecule type" value="Genomic_DNA"/>
</dbReference>
<keyword evidence="8" id="KW-0547">Nucleotide-binding</keyword>
<keyword evidence="6" id="KW-0819">tRNA processing</keyword>
<evidence type="ECO:0000313" key="14">
    <source>
        <dbReference type="EMBL" id="QVI63351.1"/>
    </source>
</evidence>
<dbReference type="InterPro" id="IPR006070">
    <property type="entry name" value="Sua5-like_dom"/>
</dbReference>
<dbReference type="PANTHER" id="PTHR17490">
    <property type="entry name" value="SUA5"/>
    <property type="match status" value="1"/>
</dbReference>
<dbReference type="EC" id="2.7.7.87" evidence="3"/>
<evidence type="ECO:0000256" key="10">
    <source>
        <dbReference type="ARBA" id="ARBA00029774"/>
    </source>
</evidence>
<evidence type="ECO:0000256" key="6">
    <source>
        <dbReference type="ARBA" id="ARBA00022694"/>
    </source>
</evidence>
<feature type="compositionally biased region" description="Low complexity" evidence="12">
    <location>
        <begin position="222"/>
        <end position="242"/>
    </location>
</feature>
<evidence type="ECO:0000256" key="9">
    <source>
        <dbReference type="ARBA" id="ARBA00022840"/>
    </source>
</evidence>
<keyword evidence="9" id="KW-0067">ATP-binding</keyword>
<keyword evidence="5" id="KW-0808">Transferase</keyword>
<evidence type="ECO:0000256" key="1">
    <source>
        <dbReference type="ARBA" id="ARBA00004496"/>
    </source>
</evidence>
<evidence type="ECO:0000313" key="15">
    <source>
        <dbReference type="Proteomes" id="UP000677804"/>
    </source>
</evidence>
<feature type="domain" description="YrdC-like" evidence="13">
    <location>
        <begin position="16"/>
        <end position="201"/>
    </location>
</feature>
<keyword evidence="4" id="KW-0963">Cytoplasm</keyword>
<dbReference type="InterPro" id="IPR050156">
    <property type="entry name" value="TC-AMP_synthase_SUA5"/>
</dbReference>
<dbReference type="Proteomes" id="UP000677804">
    <property type="component" value="Chromosome"/>
</dbReference>
<organism evidence="14 15">
    <name type="scientific">Cellulomonas wangleii</name>
    <dbReference type="NCBI Taxonomy" id="2816956"/>
    <lineage>
        <taxon>Bacteria</taxon>
        <taxon>Bacillati</taxon>
        <taxon>Actinomycetota</taxon>
        <taxon>Actinomycetes</taxon>
        <taxon>Micrococcales</taxon>
        <taxon>Cellulomonadaceae</taxon>
        <taxon>Cellulomonas</taxon>
    </lineage>
</organism>
<proteinExistence type="inferred from homology"/>
<comment type="similarity">
    <text evidence="2">Belongs to the SUA5 family.</text>
</comment>
<dbReference type="InterPro" id="IPR017945">
    <property type="entry name" value="DHBP_synth_RibB-like_a/b_dom"/>
</dbReference>
<evidence type="ECO:0000256" key="5">
    <source>
        <dbReference type="ARBA" id="ARBA00022679"/>
    </source>
</evidence>
<comment type="subcellular location">
    <subcellularLocation>
        <location evidence="1">Cytoplasm</location>
    </subcellularLocation>
</comment>
<dbReference type="Gene3D" id="3.90.870.10">
    <property type="entry name" value="DHBP synthase"/>
    <property type="match status" value="1"/>
</dbReference>
<keyword evidence="7" id="KW-0548">Nucleotidyltransferase</keyword>
<evidence type="ECO:0000256" key="7">
    <source>
        <dbReference type="ARBA" id="ARBA00022695"/>
    </source>
</evidence>
<evidence type="ECO:0000256" key="11">
    <source>
        <dbReference type="ARBA" id="ARBA00048366"/>
    </source>
</evidence>
<dbReference type="PANTHER" id="PTHR17490:SF16">
    <property type="entry name" value="THREONYLCARBAMOYL-AMP SYNTHASE"/>
    <property type="match status" value="1"/>
</dbReference>
<accession>A0ABX8D7C8</accession>
<evidence type="ECO:0000256" key="4">
    <source>
        <dbReference type="ARBA" id="ARBA00022490"/>
    </source>
</evidence>
<feature type="region of interest" description="Disordered" evidence="12">
    <location>
        <begin position="212"/>
        <end position="242"/>
    </location>
</feature>
<comment type="catalytic activity">
    <reaction evidence="11">
        <text>L-threonine + hydrogencarbonate + ATP = L-threonylcarbamoyladenylate + diphosphate + H2O</text>
        <dbReference type="Rhea" id="RHEA:36407"/>
        <dbReference type="ChEBI" id="CHEBI:15377"/>
        <dbReference type="ChEBI" id="CHEBI:17544"/>
        <dbReference type="ChEBI" id="CHEBI:30616"/>
        <dbReference type="ChEBI" id="CHEBI:33019"/>
        <dbReference type="ChEBI" id="CHEBI:57926"/>
        <dbReference type="ChEBI" id="CHEBI:73682"/>
        <dbReference type="EC" id="2.7.7.87"/>
    </reaction>
</comment>
<evidence type="ECO:0000256" key="8">
    <source>
        <dbReference type="ARBA" id="ARBA00022741"/>
    </source>
</evidence>